<evidence type="ECO:0000313" key="4">
    <source>
        <dbReference type="EMBL" id="KAJ9640797.1"/>
    </source>
</evidence>
<evidence type="ECO:0000256" key="1">
    <source>
        <dbReference type="ARBA" id="ARBA00009009"/>
    </source>
</evidence>
<keyword evidence="5" id="KW-1185">Reference proteome</keyword>
<dbReference type="EMBL" id="JAPDRN010000013">
    <property type="protein sequence ID" value="KAJ9640797.1"/>
    <property type="molecule type" value="Genomic_DNA"/>
</dbReference>
<dbReference type="Proteomes" id="UP001172681">
    <property type="component" value="Unassembled WGS sequence"/>
</dbReference>
<dbReference type="Gene3D" id="3.40.710.10">
    <property type="entry name" value="DD-peptidase/beta-lactamase superfamily"/>
    <property type="match status" value="1"/>
</dbReference>
<feature type="domain" description="Beta-lactamase-related" evidence="3">
    <location>
        <begin position="25"/>
        <end position="392"/>
    </location>
</feature>
<dbReference type="InterPro" id="IPR050789">
    <property type="entry name" value="Diverse_Enzym_Activities"/>
</dbReference>
<comment type="similarity">
    <text evidence="1">Belongs to the class-A beta-lactamase family.</text>
</comment>
<organism evidence="4 5">
    <name type="scientific">Knufia peltigerae</name>
    <dbReference type="NCBI Taxonomy" id="1002370"/>
    <lineage>
        <taxon>Eukaryota</taxon>
        <taxon>Fungi</taxon>
        <taxon>Dikarya</taxon>
        <taxon>Ascomycota</taxon>
        <taxon>Pezizomycotina</taxon>
        <taxon>Eurotiomycetes</taxon>
        <taxon>Chaetothyriomycetidae</taxon>
        <taxon>Chaetothyriales</taxon>
        <taxon>Trichomeriaceae</taxon>
        <taxon>Knufia</taxon>
    </lineage>
</organism>
<dbReference type="PANTHER" id="PTHR43283">
    <property type="entry name" value="BETA-LACTAMASE-RELATED"/>
    <property type="match status" value="1"/>
</dbReference>
<keyword evidence="2" id="KW-0378">Hydrolase</keyword>
<dbReference type="SUPFAM" id="SSF56601">
    <property type="entry name" value="beta-lactamase/transpeptidase-like"/>
    <property type="match status" value="1"/>
</dbReference>
<proteinExistence type="inferred from homology"/>
<name>A0AA38Y9Y9_9EURO</name>
<dbReference type="GO" id="GO:0016787">
    <property type="term" value="F:hydrolase activity"/>
    <property type="evidence" value="ECO:0007669"/>
    <property type="project" value="UniProtKB-KW"/>
</dbReference>
<evidence type="ECO:0000313" key="5">
    <source>
        <dbReference type="Proteomes" id="UP001172681"/>
    </source>
</evidence>
<dbReference type="AlphaFoldDB" id="A0AA38Y9Y9"/>
<gene>
    <name evidence="4" type="ORF">H2204_003086</name>
</gene>
<evidence type="ECO:0000256" key="2">
    <source>
        <dbReference type="ARBA" id="ARBA00022801"/>
    </source>
</evidence>
<accession>A0AA38Y9Y9</accession>
<sequence length="410" mass="43987">MDSLTKLIDESTDPKSPKYVTPSIAAIAVGQNGNILWQHASGVGHEEGDPLKMDSVFWLGSQSKLMCTVAALQAVERGLVGLDDDVSHILPDLAALEVLDGGKDSNGVPTTKPRKSKISLRLLLSHQSGVGYEVAPPSIAEWSQAVGLKHGILDSDQISIKSCPLAFEPGTGWSYGAGIDWAGVLTQKGDGNANIGVFVCVVEKLSRLHGRSLEDIYKQGIWDPLGMTKTTFNPSKYEDDLVQLYARDENGKLCPVPAPLPKEPPCEMAGHGVWSTATDYAKLLSALLNRGGSILSPESVEEMFTAQEGPNNKDLMSIVHGAAKRVLGPLVPPRYAVHHGLAGLINVDGFPGRRRAGTLQWGGMTNLTWWIDRTSGIASTIFMQLLPNGDELGVDLAIRYEAAVYIAFGI</sequence>
<protein>
    <recommendedName>
        <fullName evidence="3">Beta-lactamase-related domain-containing protein</fullName>
    </recommendedName>
</protein>
<reference evidence="4" key="1">
    <citation type="submission" date="2022-10" db="EMBL/GenBank/DDBJ databases">
        <title>Culturing micro-colonial fungi from biological soil crusts in the Mojave desert and describing Neophaeococcomyces mojavensis, and introducing the new genera and species Taxawa tesnikishii.</title>
        <authorList>
            <person name="Kurbessoian T."/>
            <person name="Stajich J.E."/>
        </authorList>
    </citation>
    <scope>NUCLEOTIDE SEQUENCE</scope>
    <source>
        <strain evidence="4">TK_35</strain>
    </source>
</reference>
<evidence type="ECO:0000259" key="3">
    <source>
        <dbReference type="Pfam" id="PF00144"/>
    </source>
</evidence>
<dbReference type="InterPro" id="IPR012338">
    <property type="entry name" value="Beta-lactam/transpept-like"/>
</dbReference>
<dbReference type="Pfam" id="PF00144">
    <property type="entry name" value="Beta-lactamase"/>
    <property type="match status" value="1"/>
</dbReference>
<dbReference type="PANTHER" id="PTHR43283:SF17">
    <property type="entry name" value="(LOVD), PUTATIVE (AFU_ORTHOLOGUE AFUA_5G00920)-RELATED"/>
    <property type="match status" value="1"/>
</dbReference>
<dbReference type="InterPro" id="IPR001466">
    <property type="entry name" value="Beta-lactam-related"/>
</dbReference>
<comment type="caution">
    <text evidence="4">The sequence shown here is derived from an EMBL/GenBank/DDBJ whole genome shotgun (WGS) entry which is preliminary data.</text>
</comment>